<evidence type="ECO:0000313" key="2">
    <source>
        <dbReference type="EMBL" id="TRM10588.1"/>
    </source>
</evidence>
<proteinExistence type="predicted"/>
<accession>A0A549YFF8</accession>
<dbReference type="InterPro" id="IPR007210">
    <property type="entry name" value="ABC_Gly_betaine_transp_sub-bd"/>
</dbReference>
<reference evidence="2 3" key="1">
    <citation type="submission" date="2019-07" db="EMBL/GenBank/DDBJ databases">
        <title>Genomic analysis of Lentibacillus sp. NKC851-2.</title>
        <authorList>
            <person name="Oh Y.J."/>
        </authorList>
    </citation>
    <scope>NUCLEOTIDE SEQUENCE [LARGE SCALE GENOMIC DNA]</scope>
    <source>
        <strain evidence="2 3">NKC851-2</strain>
    </source>
</reference>
<dbReference type="RefSeq" id="WP_142789873.1">
    <property type="nucleotide sequence ID" value="NZ_VJMZ01000001.1"/>
</dbReference>
<dbReference type="Pfam" id="PF04069">
    <property type="entry name" value="OpuAC"/>
    <property type="match status" value="1"/>
</dbReference>
<organism evidence="2 3">
    <name type="scientific">Lentibacillus cibarius</name>
    <dbReference type="NCBI Taxonomy" id="2583219"/>
    <lineage>
        <taxon>Bacteria</taxon>
        <taxon>Bacillati</taxon>
        <taxon>Bacillota</taxon>
        <taxon>Bacilli</taxon>
        <taxon>Bacillales</taxon>
        <taxon>Bacillaceae</taxon>
        <taxon>Lentibacillus</taxon>
    </lineage>
</organism>
<dbReference type="Gene3D" id="3.40.190.10">
    <property type="entry name" value="Periplasmic binding protein-like II"/>
    <property type="match status" value="1"/>
</dbReference>
<name>A0A549YFF8_9BACI</name>
<dbReference type="AlphaFoldDB" id="A0A549YFF8"/>
<gene>
    <name evidence="2" type="ORF">FH966_01990</name>
</gene>
<sequence length="286" mass="32197">MGSILTACGGSDNKSVTIGAKNYTEQFLISKITALYLEENGYDVEEKKGMGSTALRKALENGQVDFYWEYTGTALVQYLNADPIIDPADSLEKLKELDKENDIIWTNMSNINNTYRLGMKEDKAEELGIETMSDLADYVDDNPGEITIAMDSEFANREDGIKGAEEHYGFDLGSGAIKEMEIGLQYQALENGDVNTAMIYGTDPQIKEFDVRVLKDDKDFFPAYHAAISMREEVYNDDEELEKLTGDIADKLKNEDSIEMAYQVEVEDKSEEEAARQWLKDNDLID</sequence>
<evidence type="ECO:0000259" key="1">
    <source>
        <dbReference type="Pfam" id="PF04069"/>
    </source>
</evidence>
<dbReference type="EMBL" id="VJMZ01000001">
    <property type="protein sequence ID" value="TRM10588.1"/>
    <property type="molecule type" value="Genomic_DNA"/>
</dbReference>
<protein>
    <submittedName>
        <fullName evidence="2">Glycine/betaine ABC transporter substrate-binding protein</fullName>
    </submittedName>
</protein>
<dbReference type="Proteomes" id="UP000319280">
    <property type="component" value="Unassembled WGS sequence"/>
</dbReference>
<dbReference type="GO" id="GO:0022857">
    <property type="term" value="F:transmembrane transporter activity"/>
    <property type="evidence" value="ECO:0007669"/>
    <property type="project" value="InterPro"/>
</dbReference>
<evidence type="ECO:0000313" key="3">
    <source>
        <dbReference type="Proteomes" id="UP000319280"/>
    </source>
</evidence>
<dbReference type="GO" id="GO:0043190">
    <property type="term" value="C:ATP-binding cassette (ABC) transporter complex"/>
    <property type="evidence" value="ECO:0007669"/>
    <property type="project" value="InterPro"/>
</dbReference>
<comment type="caution">
    <text evidence="2">The sequence shown here is derived from an EMBL/GenBank/DDBJ whole genome shotgun (WGS) entry which is preliminary data.</text>
</comment>
<dbReference type="Gene3D" id="3.40.190.120">
    <property type="entry name" value="Osmoprotection protein (prox), domain 2"/>
    <property type="match status" value="1"/>
</dbReference>
<keyword evidence="3" id="KW-1185">Reference proteome</keyword>
<feature type="domain" description="ABC-type glycine betaine transport system substrate-binding" evidence="1">
    <location>
        <begin position="14"/>
        <end position="280"/>
    </location>
</feature>
<dbReference type="SUPFAM" id="SSF53850">
    <property type="entry name" value="Periplasmic binding protein-like II"/>
    <property type="match status" value="1"/>
</dbReference>